<reference evidence="2" key="1">
    <citation type="submission" date="2017-06" db="EMBL/GenBank/DDBJ databases">
        <authorList>
            <person name="Varghese N."/>
            <person name="Submissions S."/>
        </authorList>
    </citation>
    <scope>NUCLEOTIDE SEQUENCE [LARGE SCALE GENOMIC DNA]</scope>
    <source>
        <strain evidence="2">DSM 137</strain>
    </source>
</reference>
<protein>
    <submittedName>
        <fullName evidence="1">Uncharacterized protein</fullName>
    </submittedName>
</protein>
<name>A0A212SEA5_RHOAC</name>
<keyword evidence="2" id="KW-1185">Reference proteome</keyword>
<dbReference type="EMBL" id="FYDG01000031">
    <property type="protein sequence ID" value="SNB83872.1"/>
    <property type="molecule type" value="Genomic_DNA"/>
</dbReference>
<organism evidence="1 2">
    <name type="scientific">Rhodoblastus acidophilus</name>
    <name type="common">Rhodopseudomonas acidophila</name>
    <dbReference type="NCBI Taxonomy" id="1074"/>
    <lineage>
        <taxon>Bacteria</taxon>
        <taxon>Pseudomonadati</taxon>
        <taxon>Pseudomonadota</taxon>
        <taxon>Alphaproteobacteria</taxon>
        <taxon>Hyphomicrobiales</taxon>
        <taxon>Rhodoblastaceae</taxon>
        <taxon>Rhodoblastus</taxon>
    </lineage>
</organism>
<dbReference type="RefSeq" id="WP_088522572.1">
    <property type="nucleotide sequence ID" value="NZ_FYDG01000031.1"/>
</dbReference>
<proteinExistence type="predicted"/>
<gene>
    <name evidence="1" type="ORF">SAMN06265338_1315</name>
</gene>
<accession>A0A212SEA5</accession>
<evidence type="ECO:0000313" key="1">
    <source>
        <dbReference type="EMBL" id="SNB83872.1"/>
    </source>
</evidence>
<sequence>MSKNEAEAAAELAIVDVLYARAELVAFTDAQALSRAIEHLDQALANLASHAPVLIAQNGAETT</sequence>
<dbReference type="Proteomes" id="UP000198418">
    <property type="component" value="Unassembled WGS sequence"/>
</dbReference>
<dbReference type="AlphaFoldDB" id="A0A212SEA5"/>
<evidence type="ECO:0000313" key="2">
    <source>
        <dbReference type="Proteomes" id="UP000198418"/>
    </source>
</evidence>